<keyword evidence="1" id="KW-0812">Transmembrane</keyword>
<feature type="transmembrane region" description="Helical" evidence="1">
    <location>
        <begin position="39"/>
        <end position="60"/>
    </location>
</feature>
<feature type="transmembrane region" description="Helical" evidence="1">
    <location>
        <begin position="267"/>
        <end position="285"/>
    </location>
</feature>
<feature type="transmembrane region" description="Helical" evidence="1">
    <location>
        <begin position="6"/>
        <end position="27"/>
    </location>
</feature>
<keyword evidence="1" id="KW-0472">Membrane</keyword>
<comment type="caution">
    <text evidence="2">The sequence shown here is derived from an EMBL/GenBank/DDBJ whole genome shotgun (WGS) entry which is preliminary data.</text>
</comment>
<dbReference type="PATRIC" id="fig|1218492.5.peg.256"/>
<dbReference type="STRING" id="1218492.JG30_01430"/>
<keyword evidence="3" id="KW-1185">Reference proteome</keyword>
<protein>
    <submittedName>
        <fullName evidence="2">Putative membrane protein</fullName>
    </submittedName>
</protein>
<feature type="transmembrane region" description="Helical" evidence="1">
    <location>
        <begin position="105"/>
        <end position="122"/>
    </location>
</feature>
<dbReference type="AlphaFoldDB" id="A0A0F4LWS5"/>
<reference evidence="2 3" key="1">
    <citation type="submission" date="2015-01" db="EMBL/GenBank/DDBJ databases">
        <title>Comparative genomics of the lactic acid bacteria isolated from the honey bee gut.</title>
        <authorList>
            <person name="Ellegaard K.M."/>
            <person name="Tamarit D."/>
            <person name="Javelind E."/>
            <person name="Olofsson T."/>
            <person name="Andersson S.G."/>
            <person name="Vasquez A."/>
        </authorList>
    </citation>
    <scope>NUCLEOTIDE SEQUENCE [LARGE SCALE GENOMIC DNA]</scope>
    <source>
        <strain evidence="2 3">Bin4</strain>
    </source>
</reference>
<keyword evidence="1" id="KW-1133">Transmembrane helix</keyword>
<proteinExistence type="predicted"/>
<dbReference type="Proteomes" id="UP000033558">
    <property type="component" value="Unassembled WGS sequence"/>
</dbReference>
<evidence type="ECO:0000256" key="1">
    <source>
        <dbReference type="SAM" id="Phobius"/>
    </source>
</evidence>
<dbReference type="PANTHER" id="PTHR43483:SF3">
    <property type="entry name" value="MEMBRANE TRANSPORTER PROTEIN HI_0806-RELATED"/>
    <property type="match status" value="1"/>
</dbReference>
<dbReference type="RefSeq" id="WP_046315311.1">
    <property type="nucleotide sequence ID" value="NZ_JBHSZT010000003.1"/>
</dbReference>
<evidence type="ECO:0000313" key="3">
    <source>
        <dbReference type="Proteomes" id="UP000033558"/>
    </source>
</evidence>
<name>A0A0F4LWS5_9LACO</name>
<dbReference type="EMBL" id="JXJQ01000002">
    <property type="protein sequence ID" value="KJY63232.1"/>
    <property type="molecule type" value="Genomic_DNA"/>
</dbReference>
<accession>A0A0F4LWS5</accession>
<feature type="transmembrane region" description="Helical" evidence="1">
    <location>
        <begin position="172"/>
        <end position="196"/>
    </location>
</feature>
<evidence type="ECO:0000313" key="2">
    <source>
        <dbReference type="EMBL" id="KJY63232.1"/>
    </source>
</evidence>
<feature type="transmembrane region" description="Helical" evidence="1">
    <location>
        <begin position="202"/>
        <end position="228"/>
    </location>
</feature>
<sequence>MSSKTVLQLLLAVLAIYFTVLWVGDLVRNRSKIKDGNIYVAGVIGFIVNFFDTLGIGSYAPTTMFLKLTKFLKSDKLLPGTLNISCSIPVLFEAFLFITSVKVGGVTLISLVVASAIGSFFGSKYMSKVDERKIQIIMGSALVITAILMILQNTGFLAALGNGNKAIALTGWKLVVGIVGNLILGALMTAGIGLYAPCMAMIYLLGLTPIAAFPIMMASCAALMPVASREFIRKGEYNRTATIGITVGGIIGVYIAVKFVKSLDIKVLTWLVIIVIAYTAATMLYQGLHKTKKVHA</sequence>
<gene>
    <name evidence="2" type="ORF">JG30_01430</name>
</gene>
<dbReference type="PANTHER" id="PTHR43483">
    <property type="entry name" value="MEMBRANE TRANSPORTER PROTEIN HI_0806-RELATED"/>
    <property type="match status" value="1"/>
</dbReference>
<dbReference type="HOGENOM" id="CLU_040170_0_0_9"/>
<feature type="transmembrane region" description="Helical" evidence="1">
    <location>
        <begin position="240"/>
        <end position="261"/>
    </location>
</feature>
<feature type="transmembrane region" description="Helical" evidence="1">
    <location>
        <begin position="134"/>
        <end position="160"/>
    </location>
</feature>
<dbReference type="OrthoDB" id="357960at2"/>
<organism evidence="2 3">
    <name type="scientific">Bombilactobacillus mellifer</name>
    <dbReference type="NCBI Taxonomy" id="1218492"/>
    <lineage>
        <taxon>Bacteria</taxon>
        <taxon>Bacillati</taxon>
        <taxon>Bacillota</taxon>
        <taxon>Bacilli</taxon>
        <taxon>Lactobacillales</taxon>
        <taxon>Lactobacillaceae</taxon>
        <taxon>Bombilactobacillus</taxon>
    </lineage>
</organism>